<dbReference type="Proteomes" id="UP000434957">
    <property type="component" value="Unassembled WGS sequence"/>
</dbReference>
<dbReference type="EMBL" id="QXFV01003391">
    <property type="protein sequence ID" value="KAE8977178.1"/>
    <property type="molecule type" value="Genomic_DNA"/>
</dbReference>
<dbReference type="EMBL" id="QXFT01003625">
    <property type="protein sequence ID" value="KAE9284028.1"/>
    <property type="molecule type" value="Genomic_DNA"/>
</dbReference>
<evidence type="ECO:0000313" key="5">
    <source>
        <dbReference type="Proteomes" id="UP000429607"/>
    </source>
</evidence>
<evidence type="ECO:0000313" key="2">
    <source>
        <dbReference type="EMBL" id="KAE8974519.1"/>
    </source>
</evidence>
<dbReference type="OrthoDB" id="10466396at2759"/>
<evidence type="ECO:0000313" key="4">
    <source>
        <dbReference type="EMBL" id="KAE9284028.1"/>
    </source>
</evidence>
<dbReference type="EMBL" id="QXFU01003546">
    <property type="protein sequence ID" value="KAE8974519.1"/>
    <property type="molecule type" value="Genomic_DNA"/>
</dbReference>
<comment type="caution">
    <text evidence="3">The sequence shown here is derived from an EMBL/GenBank/DDBJ whole genome shotgun (WGS) entry which is preliminary data.</text>
</comment>
<feature type="region of interest" description="Disordered" evidence="1">
    <location>
        <begin position="26"/>
        <end position="51"/>
    </location>
</feature>
<evidence type="ECO:0000313" key="7">
    <source>
        <dbReference type="Proteomes" id="UP000435112"/>
    </source>
</evidence>
<dbReference type="Proteomes" id="UP000435112">
    <property type="component" value="Unassembled WGS sequence"/>
</dbReference>
<name>A0A6A3I9X7_9STRA</name>
<proteinExistence type="predicted"/>
<organism evidence="3 5">
    <name type="scientific">Phytophthora rubi</name>
    <dbReference type="NCBI Taxonomy" id="129364"/>
    <lineage>
        <taxon>Eukaryota</taxon>
        <taxon>Sar</taxon>
        <taxon>Stramenopiles</taxon>
        <taxon>Oomycota</taxon>
        <taxon>Peronosporomycetes</taxon>
        <taxon>Peronosporales</taxon>
        <taxon>Peronosporaceae</taxon>
        <taxon>Phytophthora</taxon>
    </lineage>
</organism>
<gene>
    <name evidence="3" type="ORF">PR001_g25204</name>
    <name evidence="2" type="ORF">PR002_g25893</name>
    <name evidence="4" type="ORF">PR003_g26966</name>
</gene>
<evidence type="ECO:0000256" key="1">
    <source>
        <dbReference type="SAM" id="MobiDB-lite"/>
    </source>
</evidence>
<dbReference type="AlphaFoldDB" id="A0A6A3I9X7"/>
<dbReference type="Proteomes" id="UP000429607">
    <property type="component" value="Unassembled WGS sequence"/>
</dbReference>
<keyword evidence="6" id="KW-1185">Reference proteome</keyword>
<evidence type="ECO:0000313" key="6">
    <source>
        <dbReference type="Proteomes" id="UP000434957"/>
    </source>
</evidence>
<protein>
    <submittedName>
        <fullName evidence="3">Uncharacterized protein</fullName>
    </submittedName>
</protein>
<accession>A0A6A3I9X7</accession>
<reference evidence="5 7" key="1">
    <citation type="submission" date="2018-09" db="EMBL/GenBank/DDBJ databases">
        <title>Genomic investigation of the strawberry pathogen Phytophthora fragariae indicates pathogenicity is determined by transcriptional variation in three key races.</title>
        <authorList>
            <person name="Adams T.M."/>
            <person name="Armitage A.D."/>
            <person name="Sobczyk M.K."/>
            <person name="Bates H.J."/>
            <person name="Dunwell J.M."/>
            <person name="Nellist C.F."/>
            <person name="Harrison R.J."/>
        </authorList>
    </citation>
    <scope>NUCLEOTIDE SEQUENCE [LARGE SCALE GENOMIC DNA]</scope>
    <source>
        <strain evidence="3 5">SCRP249</strain>
        <strain evidence="2 7">SCRP324</strain>
        <strain evidence="4 6">SCRP333</strain>
    </source>
</reference>
<sequence length="51" mass="5445">MNTTARLYNSERDVWTTKRANLLAREHKPPIAGDSPAMGAASSGKQSAACL</sequence>
<evidence type="ECO:0000313" key="3">
    <source>
        <dbReference type="EMBL" id="KAE8977178.1"/>
    </source>
</evidence>